<evidence type="ECO:0000313" key="3">
    <source>
        <dbReference type="Proteomes" id="UP000029392"/>
    </source>
</evidence>
<dbReference type="PATRIC" id="fig|1384054.3.peg.2393"/>
<reference evidence="2 3" key="1">
    <citation type="submission" date="2013-09" db="EMBL/GenBank/DDBJ databases">
        <title>Genome sequencing of Arenimonas malthae.</title>
        <authorList>
            <person name="Chen F."/>
            <person name="Wang G."/>
        </authorList>
    </citation>
    <scope>NUCLEOTIDE SEQUENCE [LARGE SCALE GENOMIC DNA]</scope>
    <source>
        <strain evidence="2 3">CC-JY-1</strain>
    </source>
</reference>
<name>A0A091AXB7_9GAMM</name>
<protein>
    <recommendedName>
        <fullName evidence="4">TonB C-terminal domain-containing protein</fullName>
    </recommendedName>
</protein>
<gene>
    <name evidence="2" type="ORF">N790_02765</name>
</gene>
<keyword evidence="3" id="KW-1185">Reference proteome</keyword>
<dbReference type="RefSeq" id="WP_043804762.1">
    <property type="nucleotide sequence ID" value="NZ_AVCH01000193.1"/>
</dbReference>
<dbReference type="PROSITE" id="PS51257">
    <property type="entry name" value="PROKAR_LIPOPROTEIN"/>
    <property type="match status" value="1"/>
</dbReference>
<keyword evidence="1" id="KW-0732">Signal</keyword>
<dbReference type="EMBL" id="AVCH01000193">
    <property type="protein sequence ID" value="KFN43309.1"/>
    <property type="molecule type" value="Genomic_DNA"/>
</dbReference>
<dbReference type="AlphaFoldDB" id="A0A091AXB7"/>
<evidence type="ECO:0008006" key="4">
    <source>
        <dbReference type="Google" id="ProtNLM"/>
    </source>
</evidence>
<dbReference type="STRING" id="1384054.N790_02765"/>
<feature type="signal peptide" evidence="1">
    <location>
        <begin position="1"/>
        <end position="22"/>
    </location>
</feature>
<evidence type="ECO:0000256" key="1">
    <source>
        <dbReference type="SAM" id="SignalP"/>
    </source>
</evidence>
<comment type="caution">
    <text evidence="2">The sequence shown here is derived from an EMBL/GenBank/DDBJ whole genome shotgun (WGS) entry which is preliminary data.</text>
</comment>
<dbReference type="Gene3D" id="3.30.1150.10">
    <property type="match status" value="1"/>
</dbReference>
<proteinExistence type="predicted"/>
<dbReference type="Proteomes" id="UP000029392">
    <property type="component" value="Unassembled WGS sequence"/>
</dbReference>
<feature type="chain" id="PRO_5001871008" description="TonB C-terminal domain-containing protein" evidence="1">
    <location>
        <begin position="23"/>
        <end position="174"/>
    </location>
</feature>
<sequence>MKKGLAILGVLLLSACAGSQSARVGAEMILPPLAPQMKMQTQELFLMASHLNPDVLPDYPAELLADGPEQATVCAELVVDENGAVAWTAPLRGGPQCPPEALPALAPFERAVEQAVRRWEFTAAAVCTFPPGVEKNDDCAGEGVVEKKVPLRMAFVFDFSRSERRGRFSGTSGR</sequence>
<evidence type="ECO:0000313" key="2">
    <source>
        <dbReference type="EMBL" id="KFN43309.1"/>
    </source>
</evidence>
<dbReference type="OrthoDB" id="5976079at2"/>
<dbReference type="eggNOG" id="ENOG5031E9T">
    <property type="taxonomic scope" value="Bacteria"/>
</dbReference>
<organism evidence="2 3">
    <name type="scientific">Arenimonas malthae CC-JY-1</name>
    <dbReference type="NCBI Taxonomy" id="1384054"/>
    <lineage>
        <taxon>Bacteria</taxon>
        <taxon>Pseudomonadati</taxon>
        <taxon>Pseudomonadota</taxon>
        <taxon>Gammaproteobacteria</taxon>
        <taxon>Lysobacterales</taxon>
        <taxon>Lysobacteraceae</taxon>
        <taxon>Arenimonas</taxon>
    </lineage>
</organism>
<accession>A0A091AXB7</accession>